<comment type="catalytic activity">
    <reaction evidence="5">
        <text>a 4-saturated-(3S)-3-hydroxyacyl-CoA = a (3E)-enoyl-CoA + H2O</text>
        <dbReference type="Rhea" id="RHEA:20724"/>
        <dbReference type="ChEBI" id="CHEBI:15377"/>
        <dbReference type="ChEBI" id="CHEBI:58521"/>
        <dbReference type="ChEBI" id="CHEBI:137480"/>
        <dbReference type="EC" id="4.2.1.17"/>
    </reaction>
</comment>
<evidence type="ECO:0000256" key="7">
    <source>
        <dbReference type="SAM" id="MobiDB-lite"/>
    </source>
</evidence>
<comment type="function">
    <text evidence="1">Could possibly oxidize fatty acids using specific components.</text>
</comment>
<comment type="similarity">
    <text evidence="2 6">Belongs to the enoyl-CoA hydratase/isomerase family.</text>
</comment>
<dbReference type="InterPro" id="IPR001753">
    <property type="entry name" value="Enoyl-CoA_hydra/iso"/>
</dbReference>
<dbReference type="Proteomes" id="UP000009235">
    <property type="component" value="Chromosome"/>
</dbReference>
<dbReference type="AlphaFoldDB" id="F6EQG2"/>
<dbReference type="EMBL" id="CP002786">
    <property type="protein sequence ID" value="AEF40647.1"/>
    <property type="molecule type" value="Genomic_DNA"/>
</dbReference>
<dbReference type="Pfam" id="PF00378">
    <property type="entry name" value="ECH_1"/>
    <property type="match status" value="1"/>
</dbReference>
<accession>F6EQG2</accession>
<comment type="catalytic activity">
    <reaction evidence="4">
        <text>a (3S)-3-hydroxyacyl-CoA = a (2E)-enoyl-CoA + H2O</text>
        <dbReference type="Rhea" id="RHEA:16105"/>
        <dbReference type="ChEBI" id="CHEBI:15377"/>
        <dbReference type="ChEBI" id="CHEBI:57318"/>
        <dbReference type="ChEBI" id="CHEBI:58856"/>
        <dbReference type="EC" id="4.2.1.17"/>
    </reaction>
</comment>
<dbReference type="InterPro" id="IPR018376">
    <property type="entry name" value="Enoyl-CoA_hyd/isom_CS"/>
</dbReference>
<dbReference type="STRING" id="443218.AS9A_2198"/>
<evidence type="ECO:0000256" key="1">
    <source>
        <dbReference type="ARBA" id="ARBA00002994"/>
    </source>
</evidence>
<evidence type="ECO:0000256" key="6">
    <source>
        <dbReference type="RuleBase" id="RU003707"/>
    </source>
</evidence>
<evidence type="ECO:0000313" key="9">
    <source>
        <dbReference type="Proteomes" id="UP000009235"/>
    </source>
</evidence>
<dbReference type="GO" id="GO:0004300">
    <property type="term" value="F:enoyl-CoA hydratase activity"/>
    <property type="evidence" value="ECO:0007669"/>
    <property type="project" value="UniProtKB-EC"/>
</dbReference>
<keyword evidence="3" id="KW-0443">Lipid metabolism</keyword>
<reference evidence="8 9" key="1">
    <citation type="journal article" date="2011" name="J. Bacteriol.">
        <title>Complete genome sequence of Amycolicicoccus subflavus DQS3-9A1T, an actinomycete isolated from crude oil-polluted soil.</title>
        <authorList>
            <person name="Cai M."/>
            <person name="Chen W.M."/>
            <person name="Nie Y."/>
            <person name="Chi C.Q."/>
            <person name="Wang Y.N."/>
            <person name="Tang Y.Q."/>
            <person name="Li G.Y."/>
            <person name="Wu X.L."/>
        </authorList>
    </citation>
    <scope>NUCLEOTIDE SEQUENCE [LARGE SCALE GENOMIC DNA]</scope>
    <source>
        <strain evidence="9">DSM 45089 / DQS3-9A1</strain>
    </source>
</reference>
<protein>
    <submittedName>
        <fullName evidence="8">Enoyl-CoA hydratase</fullName>
    </submittedName>
</protein>
<evidence type="ECO:0000256" key="2">
    <source>
        <dbReference type="ARBA" id="ARBA00005254"/>
    </source>
</evidence>
<dbReference type="PANTHER" id="PTHR43149:SF1">
    <property type="entry name" value="DELTA(3,5)-DELTA(2,4)-DIENOYL-COA ISOMERASE, MITOCHONDRIAL"/>
    <property type="match status" value="1"/>
</dbReference>
<sequence>MVVCLRSGVPSDSLSSRKNPRGSGMTRVHDQSIASPTETELHSVGLRFTQSGAIAEITLCKPERRNTQQPAMWRAMAALGRTMPTGVQIVVIRAEGRSFSAGLDRSSLNGLDRSTPSDDPGAETLTSLLAGTDLTIERAIRDYQDAFMFLRDPSFISIAAVQGHAVGAGFQLALACDLRIVADDAVFCMKEAALGLVPDLTGLAPLVRQVGYGRALEICVRARNVNAREAVALGLAHSMVPADDLNDEVRAWAESLLLANPDAARETKKLLQSAEISELGHQRELEAAAQVRRLRALG</sequence>
<evidence type="ECO:0000256" key="5">
    <source>
        <dbReference type="ARBA" id="ARBA00023717"/>
    </source>
</evidence>
<evidence type="ECO:0000313" key="8">
    <source>
        <dbReference type="EMBL" id="AEF40647.1"/>
    </source>
</evidence>
<dbReference type="SUPFAM" id="SSF52096">
    <property type="entry name" value="ClpP/crotonase"/>
    <property type="match status" value="1"/>
</dbReference>
<organism evidence="8 9">
    <name type="scientific">Hoyosella subflava (strain DSM 45089 / JCM 17490 / NBRC 109087 / DQS3-9A1)</name>
    <name type="common">Amycolicicoccus subflavus</name>
    <dbReference type="NCBI Taxonomy" id="443218"/>
    <lineage>
        <taxon>Bacteria</taxon>
        <taxon>Bacillati</taxon>
        <taxon>Actinomycetota</taxon>
        <taxon>Actinomycetes</taxon>
        <taxon>Mycobacteriales</taxon>
        <taxon>Hoyosellaceae</taxon>
        <taxon>Hoyosella</taxon>
    </lineage>
</organism>
<dbReference type="GO" id="GO:0051750">
    <property type="term" value="F:delta(3,5)-delta(2,4)-dienoyl-CoA isomerase activity"/>
    <property type="evidence" value="ECO:0007669"/>
    <property type="project" value="TreeGrafter"/>
</dbReference>
<keyword evidence="9" id="KW-1185">Reference proteome</keyword>
<proteinExistence type="inferred from homology"/>
<dbReference type="PANTHER" id="PTHR43149">
    <property type="entry name" value="ENOYL-COA HYDRATASE"/>
    <property type="match status" value="1"/>
</dbReference>
<dbReference type="PROSITE" id="PS00166">
    <property type="entry name" value="ENOYL_COA_HYDRATASE"/>
    <property type="match status" value="1"/>
</dbReference>
<dbReference type="Gene3D" id="3.90.226.10">
    <property type="entry name" value="2-enoyl-CoA Hydratase, Chain A, domain 1"/>
    <property type="match status" value="1"/>
</dbReference>
<dbReference type="InterPro" id="IPR045002">
    <property type="entry name" value="Ech1-like"/>
</dbReference>
<dbReference type="GO" id="GO:0006631">
    <property type="term" value="P:fatty acid metabolic process"/>
    <property type="evidence" value="ECO:0007669"/>
    <property type="project" value="UniProtKB-KW"/>
</dbReference>
<dbReference type="HOGENOM" id="CLU_009834_7_0_11"/>
<keyword evidence="3" id="KW-0276">Fatty acid metabolism</keyword>
<dbReference type="InterPro" id="IPR029045">
    <property type="entry name" value="ClpP/crotonase-like_dom_sf"/>
</dbReference>
<dbReference type="CDD" id="cd06558">
    <property type="entry name" value="crotonase-like"/>
    <property type="match status" value="1"/>
</dbReference>
<gene>
    <name evidence="8" type="ordered locus">AS9A_2198</name>
</gene>
<name>F6EQG2_HOYSD</name>
<evidence type="ECO:0000256" key="4">
    <source>
        <dbReference type="ARBA" id="ARBA00023709"/>
    </source>
</evidence>
<dbReference type="eggNOG" id="COG1024">
    <property type="taxonomic scope" value="Bacteria"/>
</dbReference>
<evidence type="ECO:0000256" key="3">
    <source>
        <dbReference type="ARBA" id="ARBA00022832"/>
    </source>
</evidence>
<feature type="region of interest" description="Disordered" evidence="7">
    <location>
        <begin position="5"/>
        <end position="37"/>
    </location>
</feature>
<dbReference type="KEGG" id="asd:AS9A_2198"/>